<comment type="caution">
    <text evidence="1">The sequence shown here is derived from an EMBL/GenBank/DDBJ whole genome shotgun (WGS) entry which is preliminary data.</text>
</comment>
<organism evidence="1 2">
    <name type="scientific">Araneus ventricosus</name>
    <name type="common">Orbweaver spider</name>
    <name type="synonym">Epeira ventricosa</name>
    <dbReference type="NCBI Taxonomy" id="182803"/>
    <lineage>
        <taxon>Eukaryota</taxon>
        <taxon>Metazoa</taxon>
        <taxon>Ecdysozoa</taxon>
        <taxon>Arthropoda</taxon>
        <taxon>Chelicerata</taxon>
        <taxon>Arachnida</taxon>
        <taxon>Araneae</taxon>
        <taxon>Araneomorphae</taxon>
        <taxon>Entelegynae</taxon>
        <taxon>Araneoidea</taxon>
        <taxon>Araneidae</taxon>
        <taxon>Araneus</taxon>
    </lineage>
</organism>
<proteinExistence type="predicted"/>
<keyword evidence="2" id="KW-1185">Reference proteome</keyword>
<name>A0A4Y1ZTS0_ARAVE</name>
<evidence type="ECO:0000313" key="1">
    <source>
        <dbReference type="EMBL" id="GBL67124.1"/>
    </source>
</evidence>
<reference evidence="1 2" key="1">
    <citation type="journal article" date="2019" name="Sci. Rep.">
        <title>Orb-weaving spider Araneus ventricosus genome elucidates the spidroin gene catalogue.</title>
        <authorList>
            <person name="Kono N."/>
            <person name="Nakamura H."/>
            <person name="Ohtoshi R."/>
            <person name="Moran D.A.P."/>
            <person name="Shinohara A."/>
            <person name="Yoshida Y."/>
            <person name="Fujiwara M."/>
            <person name="Mori M."/>
            <person name="Tomita M."/>
            <person name="Arakawa K."/>
        </authorList>
    </citation>
    <scope>NUCLEOTIDE SEQUENCE [LARGE SCALE GENOMIC DNA]</scope>
</reference>
<sequence>MDEFPGLFTFIKNLDFICVYVDSIDLALHRNYVIQALKCKQIKQKTRSFVLSFSTPYYSSLVVRSRLGLRRVPGSKLDSTEDPPRIQGLLHATSYVMCPQTPSRWCGAEACRGSTSSGIVLDI</sequence>
<protein>
    <submittedName>
        <fullName evidence="1">Uncharacterized protein</fullName>
    </submittedName>
</protein>
<dbReference type="EMBL" id="BGPR01228726">
    <property type="protein sequence ID" value="GBL67124.1"/>
    <property type="molecule type" value="Genomic_DNA"/>
</dbReference>
<gene>
    <name evidence="1" type="ORF">AVEN_223065_1</name>
</gene>
<dbReference type="Proteomes" id="UP000499080">
    <property type="component" value="Unassembled WGS sequence"/>
</dbReference>
<evidence type="ECO:0000313" key="2">
    <source>
        <dbReference type="Proteomes" id="UP000499080"/>
    </source>
</evidence>
<accession>A0A4Y1ZTS0</accession>
<dbReference type="AlphaFoldDB" id="A0A4Y1ZTS0"/>